<comment type="subcellular location">
    <subcellularLocation>
        <location evidence="1">Cytoplasm</location>
        <location evidence="1">Cytoskeleton</location>
    </subcellularLocation>
</comment>
<evidence type="ECO:0000256" key="5">
    <source>
        <dbReference type="ARBA" id="ARBA00022701"/>
    </source>
</evidence>
<dbReference type="GO" id="GO:0008574">
    <property type="term" value="F:plus-end-directed microtubule motor activity"/>
    <property type="evidence" value="ECO:0007669"/>
    <property type="project" value="TreeGrafter"/>
</dbReference>
<keyword evidence="5" id="KW-0493">Microtubule</keyword>
<dbReference type="VEuPathDB" id="VectorBase:GPPI024650"/>
<evidence type="ECO:0000313" key="18">
    <source>
        <dbReference type="Proteomes" id="UP000092460"/>
    </source>
</evidence>
<evidence type="ECO:0000256" key="14">
    <source>
        <dbReference type="PROSITE-ProRule" id="PRU00283"/>
    </source>
</evidence>
<dbReference type="AlphaFoldDB" id="A0A1B0BBB2"/>
<evidence type="ECO:0000256" key="15">
    <source>
        <dbReference type="SAM" id="Coils"/>
    </source>
</evidence>
<keyword evidence="3" id="KW-0597">Phosphoprotein</keyword>
<evidence type="ECO:0000256" key="11">
    <source>
        <dbReference type="ARBA" id="ARBA00023212"/>
    </source>
</evidence>
<keyword evidence="2" id="KW-0963">Cytoplasm</keyword>
<dbReference type="GO" id="GO:0051301">
    <property type="term" value="P:cell division"/>
    <property type="evidence" value="ECO:0007669"/>
    <property type="project" value="UniProtKB-KW"/>
</dbReference>
<dbReference type="FunFam" id="3.40.850.10:FF:000019">
    <property type="entry name" value="Kinesin-like protein KIN-5D"/>
    <property type="match status" value="1"/>
</dbReference>
<dbReference type="GO" id="GO:0090307">
    <property type="term" value="P:mitotic spindle assembly"/>
    <property type="evidence" value="ECO:0007669"/>
    <property type="project" value="TreeGrafter"/>
</dbReference>
<dbReference type="EnsemblMetazoa" id="GPPI024650-RA">
    <property type="protein sequence ID" value="GPPI024650-PA"/>
    <property type="gene ID" value="GPPI024650"/>
</dbReference>
<evidence type="ECO:0000256" key="2">
    <source>
        <dbReference type="ARBA" id="ARBA00022490"/>
    </source>
</evidence>
<evidence type="ECO:0000256" key="6">
    <source>
        <dbReference type="ARBA" id="ARBA00022741"/>
    </source>
</evidence>
<reference evidence="17" key="2">
    <citation type="submission" date="2020-05" db="UniProtKB">
        <authorList>
            <consortium name="EnsemblMetazoa"/>
        </authorList>
    </citation>
    <scope>IDENTIFICATION</scope>
    <source>
        <strain evidence="17">IAEA</strain>
    </source>
</reference>
<evidence type="ECO:0000256" key="8">
    <source>
        <dbReference type="ARBA" id="ARBA00022840"/>
    </source>
</evidence>
<sequence>MNNSVQLANQTQRKSNQNVQVYVRIRPLNGREIIEVVSPKEIVVHFPKESKLNKTFTFDRTFGPESKQLEVYLSTVASLIDDVLAGYNCTVFAYGQTGTGKTHTMVGEKSAELKSAWNDDSDIGIIPRALCHLFDILRTLKLEFSMRVSYLELYNEELCDLLSSDDSIKIRIFDDSTKKGSIIIQGLEEISVHSKDDVYKLLEKGKERRKTATTLTNAHSSRSHTIFSILVHIKENGLDDEEMLKIGKLNLVDLAGSENATKTGNEKGIRAREMVNINRSLLTLGRVINALAEHGPHIPYRESKLTRLLQESLGGRTKTSIIATISPGLQDMEETLGTLEYAYRAKNIQNKPEVNQKLTKQTILKEYADEIDKLNRDLTAVRTKNGIYLAEEIYNEMIFKMDSKDREINENVLLMKALTEELQYKENIFNEVSWTLLEKTEELKKTEQHLNETECDLLQTESILKKIQRRYVEKRVIVESHLKTEEALTAQASKLLEVVDVAIQDTQALHDTIDRRKEIDSKIQTVCERFSERMNNNFELMNEELNDLKMQHRNLTQTLGDELPTAVSLQTQHIEKVELNVKDFSELCEQSLTNAYNIIDDFTGSFDDLKSEHKEEIFKLLEILKQSNIGFVEKIKENFSQIEQCNQQQKLTIDHMRSDITQILNEGQIKLETHTEQLQNKVEIIKQCTEENRRQFLKINEIMEKERALECEEQEVLEKFHKDMKDIQERRFAEMLDIQKRRCAECDAMSKTVNTISTTNQKFSSELDKKSNLDFEYLKQRQVDFLEQRKIAENHSAEVERHAERNMSMCAALLGQLDNMHEKREQRLQVFMETHDSYTPRMQHLINAYENQMKCLSLESSKQAKISTDHFKQLTVENEQHLKKHTTAAGNLNLTVENALKDYAKTCQKTIKACVNDMNVFKEDELKTYTPSGSTPSRKEFTYPRELAATSPDKRIVERLHQEIDCSDIDTTMPIEEEIFLEDDHIDDSMQLLSDIQTVVRNSTLVDAEVLPTK</sequence>
<evidence type="ECO:0000256" key="7">
    <source>
        <dbReference type="ARBA" id="ARBA00022776"/>
    </source>
</evidence>
<dbReference type="InterPro" id="IPR036961">
    <property type="entry name" value="Kinesin_motor_dom_sf"/>
</dbReference>
<dbReference type="PANTHER" id="PTHR47970">
    <property type="entry name" value="KINESIN-LIKE PROTEIN KIF11"/>
    <property type="match status" value="1"/>
</dbReference>
<keyword evidence="11" id="KW-0206">Cytoskeleton</keyword>
<reference evidence="18" key="1">
    <citation type="submission" date="2015-01" db="EMBL/GenBank/DDBJ databases">
        <authorList>
            <person name="Aksoy S."/>
            <person name="Warren W."/>
            <person name="Wilson R.K."/>
        </authorList>
    </citation>
    <scope>NUCLEOTIDE SEQUENCE [LARGE SCALE GENOMIC DNA]</scope>
    <source>
        <strain evidence="18">IAEA</strain>
    </source>
</reference>
<feature type="coiled-coil region" evidence="15">
    <location>
        <begin position="436"/>
        <end position="470"/>
    </location>
</feature>
<keyword evidence="10 14" id="KW-0505">Motor protein</keyword>
<dbReference type="GO" id="GO:0051231">
    <property type="term" value="P:spindle elongation"/>
    <property type="evidence" value="ECO:0007669"/>
    <property type="project" value="TreeGrafter"/>
</dbReference>
<keyword evidence="7" id="KW-0498">Mitosis</keyword>
<dbReference type="PROSITE" id="PS50067">
    <property type="entry name" value="KINESIN_MOTOR_2"/>
    <property type="match status" value="1"/>
</dbReference>
<dbReference type="Pfam" id="PF00225">
    <property type="entry name" value="Kinesin"/>
    <property type="match status" value="1"/>
</dbReference>
<comment type="similarity">
    <text evidence="13">Belongs to the TRAFAC class myosin-kinesin ATPase superfamily. Kinesin family. KIN-5/BimC subfamily.</text>
</comment>
<evidence type="ECO:0000256" key="4">
    <source>
        <dbReference type="ARBA" id="ARBA00022618"/>
    </source>
</evidence>
<evidence type="ECO:0000259" key="16">
    <source>
        <dbReference type="PROSITE" id="PS50067"/>
    </source>
</evidence>
<dbReference type="CDD" id="cd01364">
    <property type="entry name" value="KISc_BimC_Eg5"/>
    <property type="match status" value="1"/>
</dbReference>
<keyword evidence="12" id="KW-0131">Cell cycle</keyword>
<keyword evidence="4" id="KW-0132">Cell division</keyword>
<dbReference type="GO" id="GO:0005634">
    <property type="term" value="C:nucleus"/>
    <property type="evidence" value="ECO:0007669"/>
    <property type="project" value="TreeGrafter"/>
</dbReference>
<proteinExistence type="inferred from homology"/>
<evidence type="ECO:0000256" key="9">
    <source>
        <dbReference type="ARBA" id="ARBA00023054"/>
    </source>
</evidence>
<dbReference type="Pfam" id="PF13931">
    <property type="entry name" value="Microtub_bind"/>
    <property type="match status" value="1"/>
</dbReference>
<keyword evidence="9 15" id="KW-0175">Coiled coil</keyword>
<dbReference type="PANTHER" id="PTHR47970:SF12">
    <property type="entry name" value="KINESIN FAMILY MEMBER 11"/>
    <property type="match status" value="1"/>
</dbReference>
<keyword evidence="6 14" id="KW-0547">Nucleotide-binding</keyword>
<dbReference type="GO" id="GO:0005876">
    <property type="term" value="C:spindle microtubule"/>
    <property type="evidence" value="ECO:0007669"/>
    <property type="project" value="TreeGrafter"/>
</dbReference>
<evidence type="ECO:0000313" key="17">
    <source>
        <dbReference type="EnsemblMetazoa" id="GPPI024650-PA"/>
    </source>
</evidence>
<evidence type="ECO:0000256" key="1">
    <source>
        <dbReference type="ARBA" id="ARBA00004245"/>
    </source>
</evidence>
<dbReference type="InterPro" id="IPR001752">
    <property type="entry name" value="Kinesin_motor_dom"/>
</dbReference>
<dbReference type="SMART" id="SM00129">
    <property type="entry name" value="KISc"/>
    <property type="match status" value="1"/>
</dbReference>
<dbReference type="PROSITE" id="PS00411">
    <property type="entry name" value="KINESIN_MOTOR_1"/>
    <property type="match status" value="1"/>
</dbReference>
<dbReference type="GO" id="GO:0072686">
    <property type="term" value="C:mitotic spindle"/>
    <property type="evidence" value="ECO:0007669"/>
    <property type="project" value="TreeGrafter"/>
</dbReference>
<dbReference type="PRINTS" id="PR00380">
    <property type="entry name" value="KINESINHEAVY"/>
</dbReference>
<protein>
    <recommendedName>
        <fullName evidence="16">Kinesin motor domain-containing protein</fullName>
    </recommendedName>
</protein>
<dbReference type="InterPro" id="IPR047149">
    <property type="entry name" value="KIF11-like"/>
</dbReference>
<keyword evidence="8 14" id="KW-0067">ATP-binding</keyword>
<evidence type="ECO:0000256" key="13">
    <source>
        <dbReference type="ARBA" id="ARBA00034704"/>
    </source>
</evidence>
<feature type="binding site" evidence="14">
    <location>
        <begin position="95"/>
        <end position="102"/>
    </location>
    <ligand>
        <name>ATP</name>
        <dbReference type="ChEBI" id="CHEBI:30616"/>
    </ligand>
</feature>
<dbReference type="InterPro" id="IPR025901">
    <property type="entry name" value="Kinesin-assoc_MT-bd_dom"/>
</dbReference>
<feature type="coiled-coil region" evidence="15">
    <location>
        <begin position="531"/>
        <end position="558"/>
    </location>
</feature>
<dbReference type="GO" id="GO:0005524">
    <property type="term" value="F:ATP binding"/>
    <property type="evidence" value="ECO:0007669"/>
    <property type="project" value="UniProtKB-UniRule"/>
</dbReference>
<evidence type="ECO:0000256" key="10">
    <source>
        <dbReference type="ARBA" id="ARBA00023175"/>
    </source>
</evidence>
<name>A0A1B0BBB2_9MUSC</name>
<dbReference type="GO" id="GO:0008017">
    <property type="term" value="F:microtubule binding"/>
    <property type="evidence" value="ECO:0007669"/>
    <property type="project" value="InterPro"/>
</dbReference>
<dbReference type="InterPro" id="IPR019821">
    <property type="entry name" value="Kinesin_motor_CS"/>
</dbReference>
<dbReference type="SUPFAM" id="SSF52540">
    <property type="entry name" value="P-loop containing nucleoside triphosphate hydrolases"/>
    <property type="match status" value="1"/>
</dbReference>
<dbReference type="Gene3D" id="3.40.850.10">
    <property type="entry name" value="Kinesin motor domain"/>
    <property type="match status" value="1"/>
</dbReference>
<dbReference type="InterPro" id="IPR047241">
    <property type="entry name" value="KIF11-like_kin_motor_dom"/>
</dbReference>
<keyword evidence="18" id="KW-1185">Reference proteome</keyword>
<dbReference type="GO" id="GO:0007018">
    <property type="term" value="P:microtubule-based movement"/>
    <property type="evidence" value="ECO:0007669"/>
    <property type="project" value="InterPro"/>
</dbReference>
<dbReference type="EMBL" id="JXJN01011378">
    <property type="status" value="NOT_ANNOTATED_CDS"/>
    <property type="molecule type" value="Genomic_DNA"/>
</dbReference>
<accession>A0A1B0BBB2</accession>
<dbReference type="STRING" id="67801.A0A1B0BBB2"/>
<dbReference type="Proteomes" id="UP000092460">
    <property type="component" value="Unassembled WGS sequence"/>
</dbReference>
<evidence type="ECO:0000256" key="12">
    <source>
        <dbReference type="ARBA" id="ARBA00023306"/>
    </source>
</evidence>
<organism evidence="17 18">
    <name type="scientific">Glossina palpalis gambiensis</name>
    <dbReference type="NCBI Taxonomy" id="67801"/>
    <lineage>
        <taxon>Eukaryota</taxon>
        <taxon>Metazoa</taxon>
        <taxon>Ecdysozoa</taxon>
        <taxon>Arthropoda</taxon>
        <taxon>Hexapoda</taxon>
        <taxon>Insecta</taxon>
        <taxon>Pterygota</taxon>
        <taxon>Neoptera</taxon>
        <taxon>Endopterygota</taxon>
        <taxon>Diptera</taxon>
        <taxon>Brachycera</taxon>
        <taxon>Muscomorpha</taxon>
        <taxon>Hippoboscoidea</taxon>
        <taxon>Glossinidae</taxon>
        <taxon>Glossina</taxon>
    </lineage>
</organism>
<feature type="domain" description="Kinesin motor" evidence="16">
    <location>
        <begin position="18"/>
        <end position="348"/>
    </location>
</feature>
<dbReference type="InterPro" id="IPR027417">
    <property type="entry name" value="P-loop_NTPase"/>
</dbReference>
<evidence type="ECO:0000256" key="3">
    <source>
        <dbReference type="ARBA" id="ARBA00022553"/>
    </source>
</evidence>